<dbReference type="Proteomes" id="UP001174934">
    <property type="component" value="Unassembled WGS sequence"/>
</dbReference>
<keyword evidence="3" id="KW-1185">Reference proteome</keyword>
<accession>A0AA39WU60</accession>
<feature type="region of interest" description="Disordered" evidence="1">
    <location>
        <begin position="1"/>
        <end position="99"/>
    </location>
</feature>
<sequence>MPTTRPIRSVSSARVLNSANGQRSWKLRKKHPTEKHPTEKHSREKQTNGKSNGKNTRTSPATPRPTISAALNNQKLPWPSSPTRSGKDARGSRRPGGDLYLSIRDQCEYHLILGPLGESGRRRLSDQEMLRAASQHI</sequence>
<protein>
    <submittedName>
        <fullName evidence="2">Uncharacterized protein</fullName>
    </submittedName>
</protein>
<feature type="compositionally biased region" description="Basic and acidic residues" evidence="1">
    <location>
        <begin position="34"/>
        <end position="47"/>
    </location>
</feature>
<evidence type="ECO:0000256" key="1">
    <source>
        <dbReference type="SAM" id="MobiDB-lite"/>
    </source>
</evidence>
<name>A0AA39WU60_9PEZI</name>
<reference evidence="2" key="1">
    <citation type="submission" date="2023-06" db="EMBL/GenBank/DDBJ databases">
        <title>Genome-scale phylogeny and comparative genomics of the fungal order Sordariales.</title>
        <authorList>
            <consortium name="Lawrence Berkeley National Laboratory"/>
            <person name="Hensen N."/>
            <person name="Bonometti L."/>
            <person name="Westerberg I."/>
            <person name="Brannstrom I.O."/>
            <person name="Guillou S."/>
            <person name="Cros-Aarteil S."/>
            <person name="Calhoun S."/>
            <person name="Haridas S."/>
            <person name="Kuo A."/>
            <person name="Mondo S."/>
            <person name="Pangilinan J."/>
            <person name="Riley R."/>
            <person name="LaButti K."/>
            <person name="Andreopoulos B."/>
            <person name="Lipzen A."/>
            <person name="Chen C."/>
            <person name="Yanf M."/>
            <person name="Daum C."/>
            <person name="Ng V."/>
            <person name="Clum A."/>
            <person name="Steindorff A."/>
            <person name="Ohm R."/>
            <person name="Martin F."/>
            <person name="Silar P."/>
            <person name="Natvig D."/>
            <person name="Lalanne C."/>
            <person name="Gautier V."/>
            <person name="Ament-velasquez S.L."/>
            <person name="Kruys A."/>
            <person name="Hutchinson M.I."/>
            <person name="Powell A.J."/>
            <person name="Barry K."/>
            <person name="Miller A.N."/>
            <person name="Grigoriev I.V."/>
            <person name="Debuchy R."/>
            <person name="Gladieux P."/>
            <person name="Thoren M.H."/>
            <person name="Johannesson H."/>
        </authorList>
    </citation>
    <scope>NUCLEOTIDE SEQUENCE</scope>
    <source>
        <strain evidence="2">SMH3391-2</strain>
    </source>
</reference>
<dbReference type="AlphaFoldDB" id="A0AA39WU60"/>
<feature type="compositionally biased region" description="Polar residues" evidence="1">
    <location>
        <begin position="48"/>
        <end position="61"/>
    </location>
</feature>
<feature type="compositionally biased region" description="Polar residues" evidence="1">
    <location>
        <begin position="9"/>
        <end position="23"/>
    </location>
</feature>
<evidence type="ECO:0000313" key="3">
    <source>
        <dbReference type="Proteomes" id="UP001174934"/>
    </source>
</evidence>
<evidence type="ECO:0000313" key="2">
    <source>
        <dbReference type="EMBL" id="KAK0621632.1"/>
    </source>
</evidence>
<comment type="caution">
    <text evidence="2">The sequence shown here is derived from an EMBL/GenBank/DDBJ whole genome shotgun (WGS) entry which is preliminary data.</text>
</comment>
<organism evidence="2 3">
    <name type="scientific">Bombardia bombarda</name>
    <dbReference type="NCBI Taxonomy" id="252184"/>
    <lineage>
        <taxon>Eukaryota</taxon>
        <taxon>Fungi</taxon>
        <taxon>Dikarya</taxon>
        <taxon>Ascomycota</taxon>
        <taxon>Pezizomycotina</taxon>
        <taxon>Sordariomycetes</taxon>
        <taxon>Sordariomycetidae</taxon>
        <taxon>Sordariales</taxon>
        <taxon>Lasiosphaeriaceae</taxon>
        <taxon>Bombardia</taxon>
    </lineage>
</organism>
<proteinExistence type="predicted"/>
<gene>
    <name evidence="2" type="ORF">B0T17DRAFT_534656</name>
</gene>
<dbReference type="EMBL" id="JAULSR010000004">
    <property type="protein sequence ID" value="KAK0621632.1"/>
    <property type="molecule type" value="Genomic_DNA"/>
</dbReference>